<dbReference type="CDD" id="cd08432">
    <property type="entry name" value="PBP2_GcdR_TrpI_HvrB_AmpR_like"/>
    <property type="match status" value="1"/>
</dbReference>
<accession>A0A9E7ZPB9</accession>
<reference evidence="6" key="1">
    <citation type="submission" date="2022-08" db="EMBL/GenBank/DDBJ databases">
        <title>Complete Genome Sequences of 2 Bosea sp. soil isolates.</title>
        <authorList>
            <person name="Alvarez Arevalo M."/>
            <person name="Sterndorff E.B."/>
            <person name="Faurdal D."/>
            <person name="Joergensen T.S."/>
            <person name="Weber T."/>
        </authorList>
    </citation>
    <scope>NUCLEOTIDE SEQUENCE</scope>
    <source>
        <strain evidence="6">NBC_00436</strain>
    </source>
</reference>
<dbReference type="InterPro" id="IPR058163">
    <property type="entry name" value="LysR-type_TF_proteobact-type"/>
</dbReference>
<dbReference type="InterPro" id="IPR036390">
    <property type="entry name" value="WH_DNA-bd_sf"/>
</dbReference>
<keyword evidence="4" id="KW-0804">Transcription</keyword>
<dbReference type="PANTHER" id="PTHR30537:SF26">
    <property type="entry name" value="GLYCINE CLEAVAGE SYSTEM TRANSCRIPTIONAL ACTIVATOR"/>
    <property type="match status" value="1"/>
</dbReference>
<sequence>MPSHPPPPKLPPLAAVRVFEAAARHQNFTRAAEELGMTQAAVSYQIRLLEDRVGAPLFLRQPRQVVLTAIGQRLAGPVGKALSDIGTVFRDICEENQTVLTISSLQTMAITWLSPRLAQFQMENPQFAVRVRTSQHLVDFTTEAVDLAVRYGPGSWPGVTAEKLFDCHYAPLCSPELRDRLQLREPADLLQAPLLSADEGAWKDWFADLGLDMPQRNARSMSLEMQAMSVQAAMRGHGVAMAVPELFAYDIAAGRLVYAVEHVVRDEWAYWVVYPTERQRERKIRLFRDWILAEARAAQMTLPVMASSRGLIHPSS</sequence>
<dbReference type="GO" id="GO:0043565">
    <property type="term" value="F:sequence-specific DNA binding"/>
    <property type="evidence" value="ECO:0007669"/>
    <property type="project" value="TreeGrafter"/>
</dbReference>
<dbReference type="SUPFAM" id="SSF53850">
    <property type="entry name" value="Periplasmic binding protein-like II"/>
    <property type="match status" value="1"/>
</dbReference>
<dbReference type="NCBIfam" id="NF008352">
    <property type="entry name" value="PRK11139.1"/>
    <property type="match status" value="1"/>
</dbReference>
<evidence type="ECO:0000256" key="4">
    <source>
        <dbReference type="ARBA" id="ARBA00023163"/>
    </source>
</evidence>
<dbReference type="Pfam" id="PF03466">
    <property type="entry name" value="LysR_substrate"/>
    <property type="match status" value="1"/>
</dbReference>
<protein>
    <submittedName>
        <fullName evidence="6">Transcriptional regulator GcvA</fullName>
    </submittedName>
</protein>
<dbReference type="PROSITE" id="PS50931">
    <property type="entry name" value="HTH_LYSR"/>
    <property type="match status" value="1"/>
</dbReference>
<name>A0A9E7ZPB9_9HYPH</name>
<dbReference type="Gene3D" id="1.10.10.10">
    <property type="entry name" value="Winged helix-like DNA-binding domain superfamily/Winged helix DNA-binding domain"/>
    <property type="match status" value="1"/>
</dbReference>
<dbReference type="PRINTS" id="PR00039">
    <property type="entry name" value="HTHLYSR"/>
</dbReference>
<dbReference type="InterPro" id="IPR036388">
    <property type="entry name" value="WH-like_DNA-bd_sf"/>
</dbReference>
<keyword evidence="3" id="KW-0238">DNA-binding</keyword>
<evidence type="ECO:0000256" key="2">
    <source>
        <dbReference type="ARBA" id="ARBA00023015"/>
    </source>
</evidence>
<dbReference type="SUPFAM" id="SSF46785">
    <property type="entry name" value="Winged helix' DNA-binding domain"/>
    <property type="match status" value="1"/>
</dbReference>
<dbReference type="GO" id="GO:0006351">
    <property type="term" value="P:DNA-templated transcription"/>
    <property type="evidence" value="ECO:0007669"/>
    <property type="project" value="TreeGrafter"/>
</dbReference>
<organism evidence="6">
    <name type="scientific">Bosea sp. NBC_00436</name>
    <dbReference type="NCBI Taxonomy" id="2969620"/>
    <lineage>
        <taxon>Bacteria</taxon>
        <taxon>Pseudomonadati</taxon>
        <taxon>Pseudomonadota</taxon>
        <taxon>Alphaproteobacteria</taxon>
        <taxon>Hyphomicrobiales</taxon>
        <taxon>Boseaceae</taxon>
        <taxon>Bosea</taxon>
    </lineage>
</organism>
<dbReference type="Gene3D" id="3.40.190.10">
    <property type="entry name" value="Periplasmic binding protein-like II"/>
    <property type="match status" value="2"/>
</dbReference>
<proteinExistence type="inferred from homology"/>
<dbReference type="InterPro" id="IPR000847">
    <property type="entry name" value="LysR_HTH_N"/>
</dbReference>
<dbReference type="EMBL" id="CP102774">
    <property type="protein sequence ID" value="UZF88893.1"/>
    <property type="molecule type" value="Genomic_DNA"/>
</dbReference>
<keyword evidence="2" id="KW-0805">Transcription regulation</keyword>
<dbReference type="InterPro" id="IPR005119">
    <property type="entry name" value="LysR_subst-bd"/>
</dbReference>
<feature type="domain" description="HTH lysR-type" evidence="5">
    <location>
        <begin position="11"/>
        <end position="68"/>
    </location>
</feature>
<evidence type="ECO:0000313" key="6">
    <source>
        <dbReference type="EMBL" id="UZF88893.1"/>
    </source>
</evidence>
<evidence type="ECO:0000259" key="5">
    <source>
        <dbReference type="PROSITE" id="PS50931"/>
    </source>
</evidence>
<dbReference type="GO" id="GO:0003700">
    <property type="term" value="F:DNA-binding transcription factor activity"/>
    <property type="evidence" value="ECO:0007669"/>
    <property type="project" value="InterPro"/>
</dbReference>
<dbReference type="FunFam" id="1.10.10.10:FF:000001">
    <property type="entry name" value="LysR family transcriptional regulator"/>
    <property type="match status" value="1"/>
</dbReference>
<dbReference type="AlphaFoldDB" id="A0A9E7ZPB9"/>
<dbReference type="PANTHER" id="PTHR30537">
    <property type="entry name" value="HTH-TYPE TRANSCRIPTIONAL REGULATOR"/>
    <property type="match status" value="1"/>
</dbReference>
<dbReference type="Pfam" id="PF00126">
    <property type="entry name" value="HTH_1"/>
    <property type="match status" value="1"/>
</dbReference>
<gene>
    <name evidence="6" type="primary">gcvA</name>
    <name evidence="6" type="ORF">NWE54_08950</name>
</gene>
<evidence type="ECO:0000256" key="3">
    <source>
        <dbReference type="ARBA" id="ARBA00023125"/>
    </source>
</evidence>
<comment type="similarity">
    <text evidence="1">Belongs to the LysR transcriptional regulatory family.</text>
</comment>
<evidence type="ECO:0000256" key="1">
    <source>
        <dbReference type="ARBA" id="ARBA00009437"/>
    </source>
</evidence>